<name>A0A3Q9ELM4_APHGI</name>
<comment type="similarity">
    <text evidence="10">Belongs to the insect chemoreceptor superfamily. Heteromeric odorant receptor channel (TC 1.A.69) family.</text>
</comment>
<keyword evidence="3 10" id="KW-0716">Sensory transduction</keyword>
<dbReference type="OrthoDB" id="6597368at2759"/>
<sequence length="413" mass="49018">MSLHSTIITGFRALGLLYFDDNPNKTTISKLYIFYTFIAILMGVLLIMTEFIALTFSLNDPNEFAKATFLLLPNIVCLTKYLNIIIERKNIKKLMSYSKRDQFKPRDSVEVKILESFKYQIKVLFWTYGILVIGSLSILVISSCINDVPKKLYHYNIWFPVFLTQNYFYFMTFFYQHFTTAYYANVNVTFDTFIASLMMETQAHLQILKYRFSKINDNYEENINITSTINEKIHLERKYLIDCVEYYFSIHEFARLANKTFQNSIFLQFFVSTFVVCVSTFQLFYMVPLSEDFIALISFVLCMLAEIFIYCNYADNVTSEVYILNYFIKSIMMIYKKTNKKKLFFYSENISTSIFNTNWPMLSIYNRKIFAIIMMIVQKPIIYTSRYFVTLSLNDFLRLLKLSYSLLSVLRNY</sequence>
<dbReference type="InterPro" id="IPR004117">
    <property type="entry name" value="7tm6_olfct_rcpt"/>
</dbReference>
<keyword evidence="6 10" id="KW-1133">Transmembrane helix</keyword>
<keyword evidence="7 10" id="KW-0472">Membrane</keyword>
<reference evidence="11" key="1">
    <citation type="journal article" date="2018" name="Front. Physiol.">
        <title>Differential Expression Analysis of Olfactory Genes Based on a Combination of Sequencing Platforms and Behavioral Investigations in Aphidius gifuensis.</title>
        <authorList>
            <person name="Fan J."/>
            <person name="Zhang Q."/>
            <person name="Xu Q."/>
            <person name="Xue W."/>
            <person name="Han Z."/>
            <person name="Sun J."/>
            <person name="Chen J."/>
        </authorList>
    </citation>
    <scope>NUCLEOTIDE SEQUENCE</scope>
</reference>
<dbReference type="EMBL" id="MK048997">
    <property type="protein sequence ID" value="AZQ24938.1"/>
    <property type="molecule type" value="mRNA"/>
</dbReference>
<comment type="subcellular location">
    <subcellularLocation>
        <location evidence="1 10">Cell membrane</location>
        <topology evidence="1 10">Multi-pass membrane protein</topology>
    </subcellularLocation>
</comment>
<feature type="transmembrane region" description="Helical" evidence="10">
    <location>
        <begin position="293"/>
        <end position="313"/>
    </location>
</feature>
<keyword evidence="9 10" id="KW-0807">Transducer</keyword>
<comment type="caution">
    <text evidence="10">Lacks conserved residue(s) required for the propagation of feature annotation.</text>
</comment>
<protein>
    <recommendedName>
        <fullName evidence="10">Odorant receptor</fullName>
    </recommendedName>
</protein>
<evidence type="ECO:0000313" key="11">
    <source>
        <dbReference type="EMBL" id="AZQ24938.1"/>
    </source>
</evidence>
<dbReference type="GO" id="GO:0007165">
    <property type="term" value="P:signal transduction"/>
    <property type="evidence" value="ECO:0007669"/>
    <property type="project" value="UniProtKB-KW"/>
</dbReference>
<evidence type="ECO:0000256" key="10">
    <source>
        <dbReference type="RuleBase" id="RU351113"/>
    </source>
</evidence>
<evidence type="ECO:0000256" key="6">
    <source>
        <dbReference type="ARBA" id="ARBA00022989"/>
    </source>
</evidence>
<dbReference type="PANTHER" id="PTHR21137:SF35">
    <property type="entry name" value="ODORANT RECEPTOR 19A-RELATED"/>
    <property type="match status" value="1"/>
</dbReference>
<evidence type="ECO:0000256" key="5">
    <source>
        <dbReference type="ARBA" id="ARBA00022725"/>
    </source>
</evidence>
<dbReference type="PANTHER" id="PTHR21137">
    <property type="entry name" value="ODORANT RECEPTOR"/>
    <property type="match status" value="1"/>
</dbReference>
<dbReference type="GO" id="GO:0005886">
    <property type="term" value="C:plasma membrane"/>
    <property type="evidence" value="ECO:0007669"/>
    <property type="project" value="UniProtKB-SubCell"/>
</dbReference>
<keyword evidence="5 10" id="KW-0552">Olfaction</keyword>
<evidence type="ECO:0000256" key="3">
    <source>
        <dbReference type="ARBA" id="ARBA00022606"/>
    </source>
</evidence>
<dbReference type="Pfam" id="PF02949">
    <property type="entry name" value="7tm_6"/>
    <property type="match status" value="2"/>
</dbReference>
<evidence type="ECO:0000256" key="8">
    <source>
        <dbReference type="ARBA" id="ARBA00023170"/>
    </source>
</evidence>
<feature type="transmembrane region" description="Helical" evidence="10">
    <location>
        <begin position="123"/>
        <end position="145"/>
    </location>
</feature>
<organism evidence="11">
    <name type="scientific">Aphidius gifuensis</name>
    <name type="common">Parasitoid wasp</name>
    <dbReference type="NCBI Taxonomy" id="684658"/>
    <lineage>
        <taxon>Eukaryota</taxon>
        <taxon>Metazoa</taxon>
        <taxon>Ecdysozoa</taxon>
        <taxon>Arthropoda</taxon>
        <taxon>Hexapoda</taxon>
        <taxon>Insecta</taxon>
        <taxon>Pterygota</taxon>
        <taxon>Neoptera</taxon>
        <taxon>Endopterygota</taxon>
        <taxon>Hymenoptera</taxon>
        <taxon>Apocrita</taxon>
        <taxon>Ichneumonoidea</taxon>
        <taxon>Braconidae</taxon>
        <taxon>Aphidiinae</taxon>
        <taxon>Aphidius</taxon>
    </lineage>
</organism>
<dbReference type="GO" id="GO:0005549">
    <property type="term" value="F:odorant binding"/>
    <property type="evidence" value="ECO:0007669"/>
    <property type="project" value="InterPro"/>
</dbReference>
<evidence type="ECO:0000256" key="7">
    <source>
        <dbReference type="ARBA" id="ARBA00023136"/>
    </source>
</evidence>
<evidence type="ECO:0000256" key="2">
    <source>
        <dbReference type="ARBA" id="ARBA00022475"/>
    </source>
</evidence>
<evidence type="ECO:0000256" key="9">
    <source>
        <dbReference type="ARBA" id="ARBA00023224"/>
    </source>
</evidence>
<evidence type="ECO:0000256" key="1">
    <source>
        <dbReference type="ARBA" id="ARBA00004651"/>
    </source>
</evidence>
<dbReference type="AlphaFoldDB" id="A0A3Q9ELM4"/>
<keyword evidence="4 10" id="KW-0812">Transmembrane</keyword>
<evidence type="ECO:0000256" key="4">
    <source>
        <dbReference type="ARBA" id="ARBA00022692"/>
    </source>
</evidence>
<keyword evidence="2" id="KW-1003">Cell membrane</keyword>
<proteinExistence type="evidence at transcript level"/>
<accession>A0A3Q9ELM4</accession>
<feature type="transmembrane region" description="Helical" evidence="10">
    <location>
        <begin position="32"/>
        <end position="58"/>
    </location>
</feature>
<feature type="transmembrane region" description="Helical" evidence="10">
    <location>
        <begin position="157"/>
        <end position="175"/>
    </location>
</feature>
<keyword evidence="8 10" id="KW-0675">Receptor</keyword>
<dbReference type="GO" id="GO:0004984">
    <property type="term" value="F:olfactory receptor activity"/>
    <property type="evidence" value="ECO:0007669"/>
    <property type="project" value="InterPro"/>
</dbReference>
<feature type="transmembrane region" description="Helical" evidence="10">
    <location>
        <begin position="64"/>
        <end position="86"/>
    </location>
</feature>
<feature type="transmembrane region" description="Helical" evidence="10">
    <location>
        <begin position="265"/>
        <end position="287"/>
    </location>
</feature>